<accession>A0A1I6TSW9</accession>
<dbReference type="NCBIfam" id="TIGR00377">
    <property type="entry name" value="ant_ant_sig"/>
    <property type="match status" value="1"/>
</dbReference>
<keyword evidence="4" id="KW-0597">Phosphoprotein</keyword>
<dbReference type="PROSITE" id="PS50801">
    <property type="entry name" value="STAS"/>
    <property type="match status" value="1"/>
</dbReference>
<evidence type="ECO:0000256" key="1">
    <source>
        <dbReference type="ARBA" id="ARBA00001976"/>
    </source>
</evidence>
<dbReference type="Proteomes" id="UP000198660">
    <property type="component" value="Unassembled WGS sequence"/>
</dbReference>
<dbReference type="GO" id="GO:0043856">
    <property type="term" value="F:anti-sigma factor antagonist activity"/>
    <property type="evidence" value="ECO:0007669"/>
    <property type="project" value="InterPro"/>
</dbReference>
<gene>
    <name evidence="8" type="ORF">SAMN05444972_11140</name>
</gene>
<comment type="function">
    <text evidence="1">In the phosphorylated form it could act as an anti-anti-sigma factor that counteracts SpoIIAB and thus releases sigma f from inhibition.</text>
</comment>
<dbReference type="NCBIfam" id="TIGR02886">
    <property type="entry name" value="spore_II_AA"/>
    <property type="match status" value="1"/>
</dbReference>
<dbReference type="Gene3D" id="3.30.750.24">
    <property type="entry name" value="STAS domain"/>
    <property type="match status" value="1"/>
</dbReference>
<keyword evidence="9" id="KW-1185">Reference proteome</keyword>
<evidence type="ECO:0000256" key="4">
    <source>
        <dbReference type="ARBA" id="ARBA00022553"/>
    </source>
</evidence>
<dbReference type="Pfam" id="PF01740">
    <property type="entry name" value="STAS"/>
    <property type="match status" value="1"/>
</dbReference>
<dbReference type="EMBL" id="FPAA01000011">
    <property type="protein sequence ID" value="SFS92264.1"/>
    <property type="molecule type" value="Genomic_DNA"/>
</dbReference>
<dbReference type="AlphaFoldDB" id="A0A1I6TSW9"/>
<proteinExistence type="inferred from homology"/>
<keyword evidence="5" id="KW-0749">Sporulation</keyword>
<dbReference type="CDD" id="cd07043">
    <property type="entry name" value="STAS_anti-anti-sigma_factors"/>
    <property type="match status" value="1"/>
</dbReference>
<evidence type="ECO:0000256" key="5">
    <source>
        <dbReference type="ARBA" id="ARBA00022969"/>
    </source>
</evidence>
<dbReference type="GO" id="GO:0030435">
    <property type="term" value="P:sporulation resulting in formation of a cellular spore"/>
    <property type="evidence" value="ECO:0007669"/>
    <property type="project" value="UniProtKB-KW"/>
</dbReference>
<dbReference type="InterPro" id="IPR003658">
    <property type="entry name" value="Anti-sigma_ant"/>
</dbReference>
<evidence type="ECO:0000256" key="6">
    <source>
        <dbReference type="RuleBase" id="RU003749"/>
    </source>
</evidence>
<evidence type="ECO:0000259" key="7">
    <source>
        <dbReference type="PROSITE" id="PS50801"/>
    </source>
</evidence>
<dbReference type="OrthoDB" id="9796601at2"/>
<dbReference type="PANTHER" id="PTHR33495">
    <property type="entry name" value="ANTI-SIGMA FACTOR ANTAGONIST TM_1081-RELATED-RELATED"/>
    <property type="match status" value="1"/>
</dbReference>
<protein>
    <recommendedName>
        <fullName evidence="3 6">Anti-sigma F factor antagonist</fullName>
    </recommendedName>
    <alternativeName>
        <fullName evidence="6">Stage II sporulation protein</fullName>
    </alternativeName>
</protein>
<reference evidence="9" key="1">
    <citation type="submission" date="2016-10" db="EMBL/GenBank/DDBJ databases">
        <authorList>
            <person name="Varghese N."/>
            <person name="Submissions S."/>
        </authorList>
    </citation>
    <scope>NUCLEOTIDE SEQUENCE [LARGE SCALE GENOMIC DNA]</scope>
    <source>
        <strain evidence="9">DSM 45789</strain>
    </source>
</reference>
<organism evidence="8 9">
    <name type="scientific">Marininema halotolerans</name>
    <dbReference type="NCBI Taxonomy" id="1155944"/>
    <lineage>
        <taxon>Bacteria</taxon>
        <taxon>Bacillati</taxon>
        <taxon>Bacillota</taxon>
        <taxon>Bacilli</taxon>
        <taxon>Bacillales</taxon>
        <taxon>Thermoactinomycetaceae</taxon>
        <taxon>Marininema</taxon>
    </lineage>
</organism>
<name>A0A1I6TSW9_9BACL</name>
<dbReference type="InterPro" id="IPR036513">
    <property type="entry name" value="STAS_dom_sf"/>
</dbReference>
<evidence type="ECO:0000256" key="2">
    <source>
        <dbReference type="ARBA" id="ARBA00009013"/>
    </source>
</evidence>
<evidence type="ECO:0000313" key="9">
    <source>
        <dbReference type="Proteomes" id="UP000198660"/>
    </source>
</evidence>
<evidence type="ECO:0000256" key="3">
    <source>
        <dbReference type="ARBA" id="ARBA00020784"/>
    </source>
</evidence>
<dbReference type="InterPro" id="IPR002645">
    <property type="entry name" value="STAS_dom"/>
</dbReference>
<dbReference type="InterPro" id="IPR014237">
    <property type="entry name" value="Anti-sigma_F_ant"/>
</dbReference>
<dbReference type="SUPFAM" id="SSF52091">
    <property type="entry name" value="SpoIIaa-like"/>
    <property type="match status" value="1"/>
</dbReference>
<comment type="similarity">
    <text evidence="2 6">Belongs to the anti-sigma-factor antagonist family.</text>
</comment>
<dbReference type="GO" id="GO:0045152">
    <property type="term" value="F:antisigma factor binding"/>
    <property type="evidence" value="ECO:0007669"/>
    <property type="project" value="InterPro"/>
</dbReference>
<dbReference type="RefSeq" id="WP_091838343.1">
    <property type="nucleotide sequence ID" value="NZ_FPAA01000011.1"/>
</dbReference>
<feature type="domain" description="STAS" evidence="7">
    <location>
        <begin position="3"/>
        <end position="113"/>
    </location>
</feature>
<sequence length="117" mass="13152">MGLYVDVARRRNVLIVRLSGELDHHTATQVRHRLEDELSKGIDTNLVLNLENLTFMDSSGLGVVLGRYRQISQLGGRMAVCSVQPSIHRLFEMSGLFKVFSFFEDEERAIRACGVAS</sequence>
<dbReference type="PANTHER" id="PTHR33495:SF2">
    <property type="entry name" value="ANTI-SIGMA FACTOR ANTAGONIST TM_1081-RELATED"/>
    <property type="match status" value="1"/>
</dbReference>
<evidence type="ECO:0000313" key="8">
    <source>
        <dbReference type="EMBL" id="SFS92264.1"/>
    </source>
</evidence>